<feature type="region of interest" description="Disordered" evidence="6">
    <location>
        <begin position="570"/>
        <end position="595"/>
    </location>
</feature>
<feature type="domain" description="Xylanolytic transcriptional activator regulatory" evidence="7">
    <location>
        <begin position="296"/>
        <end position="368"/>
    </location>
</feature>
<evidence type="ECO:0000256" key="3">
    <source>
        <dbReference type="ARBA" id="ARBA00023125"/>
    </source>
</evidence>
<dbReference type="GO" id="GO:0006351">
    <property type="term" value="P:DNA-templated transcription"/>
    <property type="evidence" value="ECO:0007669"/>
    <property type="project" value="InterPro"/>
</dbReference>
<dbReference type="GO" id="GO:0003677">
    <property type="term" value="F:DNA binding"/>
    <property type="evidence" value="ECO:0007669"/>
    <property type="project" value="UniProtKB-KW"/>
</dbReference>
<evidence type="ECO:0000256" key="1">
    <source>
        <dbReference type="ARBA" id="ARBA00022833"/>
    </source>
</evidence>
<dbReference type="InterPro" id="IPR052073">
    <property type="entry name" value="Amide_Lactam_Regulators"/>
</dbReference>
<reference evidence="8 9" key="1">
    <citation type="submission" date="2017-06" db="EMBL/GenBank/DDBJ databases">
        <title>Genome of Fusarium nygamai isolate CS10214.</title>
        <authorList>
            <person name="Gardiner D.M."/>
            <person name="Obanor F."/>
            <person name="Kazan K."/>
        </authorList>
    </citation>
    <scope>NUCLEOTIDE SEQUENCE [LARGE SCALE GENOMIC DNA]</scope>
    <source>
        <strain evidence="8 9">CS10214</strain>
    </source>
</reference>
<keyword evidence="5" id="KW-0539">Nucleus</keyword>
<keyword evidence="1" id="KW-0862">Zinc</keyword>
<keyword evidence="2" id="KW-0805">Transcription regulation</keyword>
<keyword evidence="4" id="KW-0804">Transcription</keyword>
<protein>
    <recommendedName>
        <fullName evidence="7">Xylanolytic transcriptional activator regulatory domain-containing protein</fullName>
    </recommendedName>
</protein>
<dbReference type="InterPro" id="IPR007219">
    <property type="entry name" value="XnlR_reg_dom"/>
</dbReference>
<dbReference type="GO" id="GO:0008270">
    <property type="term" value="F:zinc ion binding"/>
    <property type="evidence" value="ECO:0007669"/>
    <property type="project" value="InterPro"/>
</dbReference>
<dbReference type="SMART" id="SM00906">
    <property type="entry name" value="Fungal_trans"/>
    <property type="match status" value="1"/>
</dbReference>
<evidence type="ECO:0000313" key="9">
    <source>
        <dbReference type="Proteomes" id="UP000236664"/>
    </source>
</evidence>
<dbReference type="PANTHER" id="PTHR47171">
    <property type="entry name" value="FARA-RELATED"/>
    <property type="match status" value="1"/>
</dbReference>
<dbReference type="EMBL" id="MTQA01000060">
    <property type="protein sequence ID" value="PNP82162.1"/>
    <property type="molecule type" value="Genomic_DNA"/>
</dbReference>
<feature type="compositionally biased region" description="Polar residues" evidence="6">
    <location>
        <begin position="94"/>
        <end position="122"/>
    </location>
</feature>
<dbReference type="CDD" id="cd12148">
    <property type="entry name" value="fungal_TF_MHR"/>
    <property type="match status" value="1"/>
</dbReference>
<dbReference type="AlphaFoldDB" id="A0A2K0WIR7"/>
<accession>A0A2K0WIR7</accession>
<evidence type="ECO:0000259" key="7">
    <source>
        <dbReference type="SMART" id="SM00906"/>
    </source>
</evidence>
<name>A0A2K0WIR7_GIBNY</name>
<organism evidence="8 9">
    <name type="scientific">Gibberella nygamai</name>
    <name type="common">Bean root rot disease fungus</name>
    <name type="synonym">Fusarium nygamai</name>
    <dbReference type="NCBI Taxonomy" id="42673"/>
    <lineage>
        <taxon>Eukaryota</taxon>
        <taxon>Fungi</taxon>
        <taxon>Dikarya</taxon>
        <taxon>Ascomycota</taxon>
        <taxon>Pezizomycotina</taxon>
        <taxon>Sordariomycetes</taxon>
        <taxon>Hypocreomycetidae</taxon>
        <taxon>Hypocreales</taxon>
        <taxon>Nectriaceae</taxon>
        <taxon>Fusarium</taxon>
        <taxon>Fusarium fujikuroi species complex</taxon>
    </lineage>
</organism>
<comment type="caution">
    <text evidence="8">The sequence shown here is derived from an EMBL/GenBank/DDBJ whole genome shotgun (WGS) entry which is preliminary data.</text>
</comment>
<proteinExistence type="predicted"/>
<keyword evidence="9" id="KW-1185">Reference proteome</keyword>
<dbReference type="Proteomes" id="UP000236664">
    <property type="component" value="Unassembled WGS sequence"/>
</dbReference>
<sequence>MAGREVRRVSVAIGGEQSAMDLLSVFRAQLAGRVAITSSVRSSSPSVEGPDGRYTLLPDIESRRSSGSPGFAPNNEDESMALTTEDSLTEGEHNSTSMQQPGDTTITRPASDQHASPSTQPSVVGESWYASYVMRGYTPGHSSVHRPIDECNETVQSVTRDTRKNSICRRPSLPREKTDLTDLPSPDLVDRLIKVYFDRFHAFCPILGKKYFLTSLEDGTMSGTLLRSVLFVASLHCDREVLHLMGHSTRWDANNALYNKASAAFDADRESSRTHMILSSYLLHYWFGSPTAYRDCHWWLAAAIRSAQCTGYHRSTRNSKMAPEESSRWKRIWWCLYVRDRQIAISTGTPMVINDEDHDVEELIEQDFPEEAPETVQYIISQVKLSQAVTRLYFTHCSPSRLSLCKEAHVLHEAMSDIQSTLQAWYDSCQGLNFSNGHHHLSLTLKVCYHYYLINLSQRLQRQCNAYKEVKPLLDAAAQIFNLVENSLLFWTPEHFPMIYVSALFSAMMALAVEVKTSAPKSDQIFVKIRPGLLALKQFESVYILARWIKNFFMDILNRPSPFDAVETHRQPQNLHGDDTTGEGTGSEAVNGTDEIPTTATSVGQVTQDTTGFEDSNFGFDQSSGFEGGGFWPTYLANGVFSSVQPSDDMEFPHPDSFQYQAMYFLADLGIASTEPIDQ</sequence>
<evidence type="ECO:0000256" key="6">
    <source>
        <dbReference type="SAM" id="MobiDB-lite"/>
    </source>
</evidence>
<keyword evidence="3" id="KW-0238">DNA-binding</keyword>
<dbReference type="OrthoDB" id="2110361at2759"/>
<feature type="compositionally biased region" description="Low complexity" evidence="6">
    <location>
        <begin position="38"/>
        <end position="47"/>
    </location>
</feature>
<evidence type="ECO:0000256" key="4">
    <source>
        <dbReference type="ARBA" id="ARBA00023163"/>
    </source>
</evidence>
<dbReference type="Pfam" id="PF04082">
    <property type="entry name" value="Fungal_trans"/>
    <property type="match status" value="1"/>
</dbReference>
<evidence type="ECO:0000256" key="5">
    <source>
        <dbReference type="ARBA" id="ARBA00023242"/>
    </source>
</evidence>
<dbReference type="PANTHER" id="PTHR47171:SF1">
    <property type="entry name" value="ZN(II)2CYS6 TRANSCRIPTION FACTOR (EUROFUNG)"/>
    <property type="match status" value="1"/>
</dbReference>
<feature type="region of interest" description="Disordered" evidence="6">
    <location>
        <begin position="37"/>
        <end position="122"/>
    </location>
</feature>
<evidence type="ECO:0000313" key="8">
    <source>
        <dbReference type="EMBL" id="PNP82162.1"/>
    </source>
</evidence>
<evidence type="ECO:0000256" key="2">
    <source>
        <dbReference type="ARBA" id="ARBA00023015"/>
    </source>
</evidence>
<gene>
    <name evidence="8" type="ORF">FNYG_04351</name>
</gene>